<proteinExistence type="predicted"/>
<evidence type="ECO:0000259" key="1">
    <source>
        <dbReference type="Pfam" id="PF01841"/>
    </source>
</evidence>
<reference evidence="2" key="1">
    <citation type="submission" date="2018-05" db="EMBL/GenBank/DDBJ databases">
        <authorList>
            <person name="Lanie J.A."/>
            <person name="Ng W.-L."/>
            <person name="Kazmierczak K.M."/>
            <person name="Andrzejewski T.M."/>
            <person name="Davidsen T.M."/>
            <person name="Wayne K.J."/>
            <person name="Tettelin H."/>
            <person name="Glass J.I."/>
            <person name="Rusch D."/>
            <person name="Podicherti R."/>
            <person name="Tsui H.-C.T."/>
            <person name="Winkler M.E."/>
        </authorList>
    </citation>
    <scope>NUCLEOTIDE SEQUENCE</scope>
</reference>
<organism evidence="2">
    <name type="scientific">marine metagenome</name>
    <dbReference type="NCBI Taxonomy" id="408172"/>
    <lineage>
        <taxon>unclassified sequences</taxon>
        <taxon>metagenomes</taxon>
        <taxon>ecological metagenomes</taxon>
    </lineage>
</organism>
<dbReference type="InterPro" id="IPR038765">
    <property type="entry name" value="Papain-like_cys_pep_sf"/>
</dbReference>
<evidence type="ECO:0000313" key="2">
    <source>
        <dbReference type="EMBL" id="SVC71595.1"/>
    </source>
</evidence>
<dbReference type="Pfam" id="PF01841">
    <property type="entry name" value="Transglut_core"/>
    <property type="match status" value="1"/>
</dbReference>
<gene>
    <name evidence="2" type="ORF">METZ01_LOCUS324449</name>
</gene>
<protein>
    <recommendedName>
        <fullName evidence="1">Transglutaminase-like domain-containing protein</fullName>
    </recommendedName>
</protein>
<sequence>MSRLFHTEEGLVSPSLGEELTCYRRVRKHLHLPATKETAQVYLLARAYPETDSPLHLTLNDIDVAAIEPIRRSYHWYCIDVDAKVLRPGSNTLELWTDSAAMDAWSLALESGHGDPRSEVSDDEGATWRHHHMGYLNSVRAEYVIRIRIAEGEDPPPPPVVWEDPASPRLASLRQQLPAEAITSGSVRQKVRALSSWLASSWEHTGSGRAEQYAPWDAQTLLAWAPRQQGHNGKRPIAMCVHYAAALVSAAQAVGLPARCAVTTESCNGSQGHFIAEVWDAENAQWFAVDPNSDALFVRDGHLM</sequence>
<name>A0A382PG45_9ZZZZ</name>
<dbReference type="InterPro" id="IPR002931">
    <property type="entry name" value="Transglutaminase-like"/>
</dbReference>
<dbReference type="Gene3D" id="3.10.620.30">
    <property type="match status" value="1"/>
</dbReference>
<feature type="non-terminal residue" evidence="2">
    <location>
        <position position="304"/>
    </location>
</feature>
<dbReference type="AlphaFoldDB" id="A0A382PG45"/>
<dbReference type="SUPFAM" id="SSF54001">
    <property type="entry name" value="Cysteine proteinases"/>
    <property type="match status" value="1"/>
</dbReference>
<feature type="domain" description="Transglutaminase-like" evidence="1">
    <location>
        <begin position="187"/>
        <end position="291"/>
    </location>
</feature>
<dbReference type="EMBL" id="UINC01106731">
    <property type="protein sequence ID" value="SVC71595.1"/>
    <property type="molecule type" value="Genomic_DNA"/>
</dbReference>
<accession>A0A382PG45</accession>